<evidence type="ECO:0000313" key="1">
    <source>
        <dbReference type="EMBL" id="GIY21937.1"/>
    </source>
</evidence>
<gene>
    <name evidence="1" type="ORF">CEXT_165601</name>
</gene>
<accession>A0AAV4RKQ0</accession>
<dbReference type="AlphaFoldDB" id="A0AAV4RKQ0"/>
<evidence type="ECO:0000313" key="2">
    <source>
        <dbReference type="Proteomes" id="UP001054945"/>
    </source>
</evidence>
<sequence length="91" mass="10870">MKSMKKESAKHECRKTSYHSTLTRDSSFSSTFQRRMEFKVLNALIPNELEEEGEKGREFRFLYRSFELPGEYCNRDLQNLILFAIERVVKI</sequence>
<name>A0AAV4RKQ0_CAEEX</name>
<reference evidence="1 2" key="1">
    <citation type="submission" date="2021-06" db="EMBL/GenBank/DDBJ databases">
        <title>Caerostris extrusa draft genome.</title>
        <authorList>
            <person name="Kono N."/>
            <person name="Arakawa K."/>
        </authorList>
    </citation>
    <scope>NUCLEOTIDE SEQUENCE [LARGE SCALE GENOMIC DNA]</scope>
</reference>
<proteinExistence type="predicted"/>
<keyword evidence="2" id="KW-1185">Reference proteome</keyword>
<dbReference type="EMBL" id="BPLR01008070">
    <property type="protein sequence ID" value="GIY21937.1"/>
    <property type="molecule type" value="Genomic_DNA"/>
</dbReference>
<protein>
    <submittedName>
        <fullName evidence="1">Uncharacterized protein</fullName>
    </submittedName>
</protein>
<comment type="caution">
    <text evidence="1">The sequence shown here is derived from an EMBL/GenBank/DDBJ whole genome shotgun (WGS) entry which is preliminary data.</text>
</comment>
<dbReference type="Proteomes" id="UP001054945">
    <property type="component" value="Unassembled WGS sequence"/>
</dbReference>
<organism evidence="1 2">
    <name type="scientific">Caerostris extrusa</name>
    <name type="common">Bark spider</name>
    <name type="synonym">Caerostris bankana</name>
    <dbReference type="NCBI Taxonomy" id="172846"/>
    <lineage>
        <taxon>Eukaryota</taxon>
        <taxon>Metazoa</taxon>
        <taxon>Ecdysozoa</taxon>
        <taxon>Arthropoda</taxon>
        <taxon>Chelicerata</taxon>
        <taxon>Arachnida</taxon>
        <taxon>Araneae</taxon>
        <taxon>Araneomorphae</taxon>
        <taxon>Entelegynae</taxon>
        <taxon>Araneoidea</taxon>
        <taxon>Araneidae</taxon>
        <taxon>Caerostris</taxon>
    </lineage>
</organism>